<sequence length="125" mass="13551">MSEKFSPTLRIGDLSDFIAPSQACVVSLKGLKKTAPNTIKRDKPEVAIANKEQIDPVKISLKDCLACSGCITSAETVMLEKQSLDDFLSNIDKGKAIIVSLSPQSRASLAVYFGISPFRWSLGFI</sequence>
<name>A0A9Q0VJ92_SALVM</name>
<dbReference type="Gene3D" id="3.30.70.20">
    <property type="match status" value="1"/>
</dbReference>
<evidence type="ECO:0000256" key="2">
    <source>
        <dbReference type="ARBA" id="ARBA00022485"/>
    </source>
</evidence>
<comment type="caution">
    <text evidence="6">The sequence shown here is derived from an EMBL/GenBank/DDBJ whole genome shotgun (WGS) entry which is preliminary data.</text>
</comment>
<dbReference type="PANTHER" id="PTHR11615">
    <property type="entry name" value="NITRATE, FORMATE, IRON DEHYDROGENASE"/>
    <property type="match status" value="1"/>
</dbReference>
<dbReference type="Gene3D" id="3.40.50.1780">
    <property type="match status" value="1"/>
</dbReference>
<dbReference type="FunFam" id="3.30.70.20:FF:000042">
    <property type="entry name" value="Cytosolic Fe-S cluster assembly factor NAR1"/>
    <property type="match status" value="1"/>
</dbReference>
<evidence type="ECO:0000256" key="4">
    <source>
        <dbReference type="ARBA" id="ARBA00023004"/>
    </source>
</evidence>
<dbReference type="SUPFAM" id="SSF53920">
    <property type="entry name" value="Fe-only hydrogenase"/>
    <property type="match status" value="1"/>
</dbReference>
<evidence type="ECO:0000313" key="6">
    <source>
        <dbReference type="EMBL" id="KAJ6749403.1"/>
    </source>
</evidence>
<dbReference type="OrthoDB" id="10253113at2759"/>
<keyword evidence="2" id="KW-0004">4Fe-4S</keyword>
<keyword evidence="4" id="KW-0408">Iron</keyword>
<dbReference type="GO" id="GO:0046872">
    <property type="term" value="F:metal ion binding"/>
    <property type="evidence" value="ECO:0007669"/>
    <property type="project" value="UniProtKB-KW"/>
</dbReference>
<evidence type="ECO:0000256" key="1">
    <source>
        <dbReference type="ARBA" id="ARBA00006596"/>
    </source>
</evidence>
<keyword evidence="7" id="KW-1185">Reference proteome</keyword>
<evidence type="ECO:0000256" key="5">
    <source>
        <dbReference type="ARBA" id="ARBA00023014"/>
    </source>
</evidence>
<keyword evidence="3" id="KW-0479">Metal-binding</keyword>
<proteinExistence type="inferred from homology"/>
<organism evidence="6 7">
    <name type="scientific">Salix viminalis</name>
    <name type="common">Common osier</name>
    <name type="synonym">Basket willow</name>
    <dbReference type="NCBI Taxonomy" id="40686"/>
    <lineage>
        <taxon>Eukaryota</taxon>
        <taxon>Viridiplantae</taxon>
        <taxon>Streptophyta</taxon>
        <taxon>Embryophyta</taxon>
        <taxon>Tracheophyta</taxon>
        <taxon>Spermatophyta</taxon>
        <taxon>Magnoliopsida</taxon>
        <taxon>eudicotyledons</taxon>
        <taxon>Gunneridae</taxon>
        <taxon>Pentapetalae</taxon>
        <taxon>rosids</taxon>
        <taxon>fabids</taxon>
        <taxon>Malpighiales</taxon>
        <taxon>Salicaceae</taxon>
        <taxon>Saliceae</taxon>
        <taxon>Salix</taxon>
    </lineage>
</organism>
<reference evidence="6" key="1">
    <citation type="submission" date="2022-11" db="EMBL/GenBank/DDBJ databases">
        <authorList>
            <person name="Hyden B.L."/>
            <person name="Feng K."/>
            <person name="Yates T."/>
            <person name="Jawdy S."/>
            <person name="Smart L.B."/>
            <person name="Muchero W."/>
        </authorList>
    </citation>
    <scope>NUCLEOTIDE SEQUENCE</scope>
    <source>
        <tissue evidence="6">Shoot tip</tissue>
    </source>
</reference>
<dbReference type="AlphaFoldDB" id="A0A9Q0VJ92"/>
<comment type="similarity">
    <text evidence="1">Belongs to the NARF family.</text>
</comment>
<dbReference type="Proteomes" id="UP001151529">
    <property type="component" value="Chromosome 16"/>
</dbReference>
<keyword evidence="5" id="KW-0411">Iron-sulfur</keyword>
<evidence type="ECO:0000313" key="7">
    <source>
        <dbReference type="Proteomes" id="UP001151529"/>
    </source>
</evidence>
<evidence type="ECO:0000256" key="3">
    <source>
        <dbReference type="ARBA" id="ARBA00022723"/>
    </source>
</evidence>
<dbReference type="EMBL" id="JAPFFL010000001">
    <property type="protein sequence ID" value="KAJ6749403.1"/>
    <property type="molecule type" value="Genomic_DNA"/>
</dbReference>
<evidence type="ECO:0008006" key="8">
    <source>
        <dbReference type="Google" id="ProtNLM"/>
    </source>
</evidence>
<gene>
    <name evidence="6" type="ORF">OIU85_000083</name>
</gene>
<dbReference type="GO" id="GO:0051539">
    <property type="term" value="F:4 iron, 4 sulfur cluster binding"/>
    <property type="evidence" value="ECO:0007669"/>
    <property type="project" value="UniProtKB-KW"/>
</dbReference>
<dbReference type="InterPro" id="IPR050340">
    <property type="entry name" value="Cytosolic_Fe-S_CAF"/>
</dbReference>
<reference evidence="6" key="2">
    <citation type="journal article" date="2023" name="Int. J. Mol. Sci.">
        <title>De Novo Assembly and Annotation of 11 Diverse Shrub Willow (Salix) Genomes Reveals Novel Gene Organization in Sex-Linked Regions.</title>
        <authorList>
            <person name="Hyden B."/>
            <person name="Feng K."/>
            <person name="Yates T.B."/>
            <person name="Jawdy S."/>
            <person name="Cereghino C."/>
            <person name="Smart L.B."/>
            <person name="Muchero W."/>
        </authorList>
    </citation>
    <scope>NUCLEOTIDE SEQUENCE [LARGE SCALE GENOMIC DNA]</scope>
    <source>
        <tissue evidence="6">Shoot tip</tissue>
    </source>
</reference>
<dbReference type="InterPro" id="IPR009016">
    <property type="entry name" value="Fe_hydrogenase"/>
</dbReference>
<protein>
    <recommendedName>
        <fullName evidence="8">Iron hydrogenase large subunit C-terminal domain-containing protein</fullName>
    </recommendedName>
</protein>
<accession>A0A9Q0VJ92</accession>